<feature type="chain" id="PRO_5019777350" description="Neuropeptide-like 1" evidence="3">
    <location>
        <begin position="21"/>
        <end position="594"/>
    </location>
</feature>
<sequence length="594" mass="66772">MAATQLRILGLLVSFGILLSVQVRGDADAALEKRAVPVKRYVASLAKSGELSSFTRPAWNKKLQSYNDESVDNDQQKRYVGALAKAGDLKSRFREAKRDDIENLIEELLTAEELRRLRREILREELLQEEREEEEALDEEKRSLASLARSGSMPFAGEGKRGIANLAKNGDFPWSGKRGGIASLMRSRLDQLKRNRDEDYELDNFLDELANEEGDAPYRTVEKRNLASFARSGGLSGLSYRNEKKDAYEDWGGGDYENKRNVQSLARNRMSPLVEGKRYVGAFLASNGRPPYLSRDSEFKRNLGTGWAWGYRRPEYTTPLSSVRGSEADNNDEVLAKRYVATLLRQGRLPVGTDSSSDRVDQDDNEPNEDEEDAEQAEEMNKRHIASLAAQKSFAMRKKKSVDLKEQAQEQLDSQADKKVDTGANRSKRDVAASLSSDEYTMPVLQNTVNSDYEDIISKATGDGPSARNKRYFGALARNGWLPSGYYSSSKGTSKRHIGALARLGWLPSFRSSRSSFNRYGRDVRSPCKRSSGEGWGQDPGWETAADRIVAALSQSELGQASRPLSAQRKDKRLFLLNALDYILLRQMHQPRKH</sequence>
<comment type="caution">
    <text evidence="4">The sequence shown here is derived from an EMBL/GenBank/DDBJ whole genome shotgun (WGS) entry which is preliminary data.</text>
</comment>
<feature type="region of interest" description="Disordered" evidence="2">
    <location>
        <begin position="399"/>
        <end position="435"/>
    </location>
</feature>
<evidence type="ECO:0008006" key="6">
    <source>
        <dbReference type="Google" id="ProtNLM"/>
    </source>
</evidence>
<name>A0A482XBF7_LAOST</name>
<keyword evidence="1" id="KW-0175">Coiled coil</keyword>
<gene>
    <name evidence="4" type="ORF">LSTR_LSTR001566</name>
</gene>
<feature type="compositionally biased region" description="Acidic residues" evidence="2">
    <location>
        <begin position="363"/>
        <end position="378"/>
    </location>
</feature>
<evidence type="ECO:0000256" key="1">
    <source>
        <dbReference type="SAM" id="Coils"/>
    </source>
</evidence>
<feature type="coiled-coil region" evidence="1">
    <location>
        <begin position="94"/>
        <end position="150"/>
    </location>
</feature>
<dbReference type="InParanoid" id="A0A482XBF7"/>
<evidence type="ECO:0000256" key="2">
    <source>
        <dbReference type="SAM" id="MobiDB-lite"/>
    </source>
</evidence>
<evidence type="ECO:0000313" key="5">
    <source>
        <dbReference type="Proteomes" id="UP000291343"/>
    </source>
</evidence>
<dbReference type="AlphaFoldDB" id="A0A482XBF7"/>
<accession>A0A482XBF7</accession>
<dbReference type="STRING" id="195883.A0A482XBF7"/>
<feature type="region of interest" description="Disordered" evidence="2">
    <location>
        <begin position="348"/>
        <end position="381"/>
    </location>
</feature>
<feature type="signal peptide" evidence="3">
    <location>
        <begin position="1"/>
        <end position="20"/>
    </location>
</feature>
<protein>
    <recommendedName>
        <fullName evidence="6">Neuropeptide-like 1</fullName>
    </recommendedName>
</protein>
<evidence type="ECO:0000313" key="4">
    <source>
        <dbReference type="EMBL" id="RZF43305.1"/>
    </source>
</evidence>
<feature type="compositionally biased region" description="Basic and acidic residues" evidence="2">
    <location>
        <begin position="415"/>
        <end position="431"/>
    </location>
</feature>
<proteinExistence type="predicted"/>
<keyword evidence="3" id="KW-0732">Signal</keyword>
<evidence type="ECO:0000256" key="3">
    <source>
        <dbReference type="SAM" id="SignalP"/>
    </source>
</evidence>
<dbReference type="EMBL" id="QKKF02012754">
    <property type="protein sequence ID" value="RZF43305.1"/>
    <property type="molecule type" value="Genomic_DNA"/>
</dbReference>
<feature type="region of interest" description="Disordered" evidence="2">
    <location>
        <begin position="521"/>
        <end position="541"/>
    </location>
</feature>
<organism evidence="4 5">
    <name type="scientific">Laodelphax striatellus</name>
    <name type="common">Small brown planthopper</name>
    <name type="synonym">Delphax striatella</name>
    <dbReference type="NCBI Taxonomy" id="195883"/>
    <lineage>
        <taxon>Eukaryota</taxon>
        <taxon>Metazoa</taxon>
        <taxon>Ecdysozoa</taxon>
        <taxon>Arthropoda</taxon>
        <taxon>Hexapoda</taxon>
        <taxon>Insecta</taxon>
        <taxon>Pterygota</taxon>
        <taxon>Neoptera</taxon>
        <taxon>Paraneoptera</taxon>
        <taxon>Hemiptera</taxon>
        <taxon>Auchenorrhyncha</taxon>
        <taxon>Fulgoroidea</taxon>
        <taxon>Delphacidae</taxon>
        <taxon>Criomorphinae</taxon>
        <taxon>Laodelphax</taxon>
    </lineage>
</organism>
<keyword evidence="5" id="KW-1185">Reference proteome</keyword>
<dbReference type="OrthoDB" id="6426745at2759"/>
<dbReference type="Proteomes" id="UP000291343">
    <property type="component" value="Unassembled WGS sequence"/>
</dbReference>
<reference evidence="4 5" key="1">
    <citation type="journal article" date="2017" name="Gigascience">
        <title>Genome sequence of the small brown planthopper, Laodelphax striatellus.</title>
        <authorList>
            <person name="Zhu J."/>
            <person name="Jiang F."/>
            <person name="Wang X."/>
            <person name="Yang P."/>
            <person name="Bao Y."/>
            <person name="Zhao W."/>
            <person name="Wang W."/>
            <person name="Lu H."/>
            <person name="Wang Q."/>
            <person name="Cui N."/>
            <person name="Li J."/>
            <person name="Chen X."/>
            <person name="Luo L."/>
            <person name="Yu J."/>
            <person name="Kang L."/>
            <person name="Cui F."/>
        </authorList>
    </citation>
    <scope>NUCLEOTIDE SEQUENCE [LARGE SCALE GENOMIC DNA]</scope>
    <source>
        <strain evidence="4">Lst14</strain>
    </source>
</reference>